<sequence>MRSFPSISLSLAIALGAILTSLLAATGFQVFQSSQAQTLPPAEPELTMPTDSVDPELIAANHRLGFNLLEQLLQDAPGENVLISPTSVAMALAMAYNGAEGDTQQAMAEALEIQGLSLEALNQANGALKEALASDDPAVTLAMANSLWARQNVEFKADFLARNRQFYGAEIASLDFGNPKTLNVINAWVNDQTKGKIPGILDQISPEQVMFLINALYFKGDWQTPFDPDQTTDKPFYQADGAEKQLPMMARSDSFQYLETDQVQAVSLPYGEGRWAMDIWLPKSDVGFEAFAKEWTAEQWQQSLNQFRSREGSLELPRFQVDYEASLSSALSALGMGQAFTDEANFAGMSDLDLLIDEVRHKTVLEVNEEGSEAAAATSVGISVTSIQIPQDPFEMVVDRPFMVTIRDRETGTLLFMGAIVDPQ</sequence>
<comment type="similarity">
    <text evidence="1">Belongs to the serpin family.</text>
</comment>
<dbReference type="Gene3D" id="3.30.497.10">
    <property type="entry name" value="Antithrombin, subunit I, domain 2"/>
    <property type="match status" value="1"/>
</dbReference>
<comment type="caution">
    <text evidence="3">The sequence shown here is derived from an EMBL/GenBank/DDBJ whole genome shotgun (WGS) entry which is preliminary data.</text>
</comment>
<keyword evidence="4" id="KW-1185">Reference proteome</keyword>
<dbReference type="InterPro" id="IPR036186">
    <property type="entry name" value="Serpin_sf"/>
</dbReference>
<dbReference type="PANTHER" id="PTHR11461">
    <property type="entry name" value="SERINE PROTEASE INHIBITOR, SERPIN"/>
    <property type="match status" value="1"/>
</dbReference>
<dbReference type="GO" id="GO:0005615">
    <property type="term" value="C:extracellular space"/>
    <property type="evidence" value="ECO:0007669"/>
    <property type="project" value="InterPro"/>
</dbReference>
<accession>A0A8K1ZYB5</accession>
<dbReference type="SMART" id="SM00093">
    <property type="entry name" value="SERPIN"/>
    <property type="match status" value="1"/>
</dbReference>
<dbReference type="Gene3D" id="2.30.39.10">
    <property type="entry name" value="Alpha-1-antitrypsin, domain 1"/>
    <property type="match status" value="1"/>
</dbReference>
<evidence type="ECO:0000313" key="4">
    <source>
        <dbReference type="Proteomes" id="UP000607397"/>
    </source>
</evidence>
<dbReference type="InterPro" id="IPR000215">
    <property type="entry name" value="Serpin_fam"/>
</dbReference>
<dbReference type="InterPro" id="IPR023796">
    <property type="entry name" value="Serpin_dom"/>
</dbReference>
<reference evidence="3" key="1">
    <citation type="submission" date="2019-12" db="EMBL/GenBank/DDBJ databases">
        <title>High-Quality draft genome sequences of three cyanobacteria isolated from the limestone walls of the Old Cathedral of Coimbra.</title>
        <authorList>
            <person name="Tiago I."/>
            <person name="Soares F."/>
            <person name="Portugal A."/>
        </authorList>
    </citation>
    <scope>NUCLEOTIDE SEQUENCE [LARGE SCALE GENOMIC DNA]</scope>
    <source>
        <strain evidence="3">C</strain>
    </source>
</reference>
<dbReference type="InterPro" id="IPR042185">
    <property type="entry name" value="Serpin_sf_2"/>
</dbReference>
<evidence type="ECO:0000313" key="3">
    <source>
        <dbReference type="EMBL" id="NCJ06387.1"/>
    </source>
</evidence>
<dbReference type="SUPFAM" id="SSF56574">
    <property type="entry name" value="Serpins"/>
    <property type="match status" value="1"/>
</dbReference>
<dbReference type="AlphaFoldDB" id="A0A8K1ZYB5"/>
<dbReference type="Pfam" id="PF00079">
    <property type="entry name" value="Serpin"/>
    <property type="match status" value="1"/>
</dbReference>
<proteinExistence type="inferred from homology"/>
<organism evidence="3 4">
    <name type="scientific">Petrachloros mirabilis ULC683</name>
    <dbReference type="NCBI Taxonomy" id="2781853"/>
    <lineage>
        <taxon>Bacteria</taxon>
        <taxon>Bacillati</taxon>
        <taxon>Cyanobacteriota</taxon>
        <taxon>Cyanophyceae</taxon>
        <taxon>Synechococcales</taxon>
        <taxon>Petrachlorosaceae</taxon>
        <taxon>Petrachloros</taxon>
        <taxon>Petrachloros mirabilis</taxon>
    </lineage>
</organism>
<dbReference type="EMBL" id="WVIC01000012">
    <property type="protein sequence ID" value="NCJ06387.1"/>
    <property type="molecule type" value="Genomic_DNA"/>
</dbReference>
<dbReference type="PROSITE" id="PS00284">
    <property type="entry name" value="SERPIN"/>
    <property type="match status" value="1"/>
</dbReference>
<dbReference type="InterPro" id="IPR023795">
    <property type="entry name" value="Serpin_CS"/>
</dbReference>
<evidence type="ECO:0000256" key="1">
    <source>
        <dbReference type="RuleBase" id="RU000411"/>
    </source>
</evidence>
<name>A0A8K1ZYB5_9CYAN</name>
<protein>
    <submittedName>
        <fullName evidence="3">Serpin family protein</fullName>
    </submittedName>
</protein>
<dbReference type="GO" id="GO:0004867">
    <property type="term" value="F:serine-type endopeptidase inhibitor activity"/>
    <property type="evidence" value="ECO:0007669"/>
    <property type="project" value="InterPro"/>
</dbReference>
<gene>
    <name evidence="3" type="ORF">GS597_07655</name>
</gene>
<dbReference type="InterPro" id="IPR042178">
    <property type="entry name" value="Serpin_sf_1"/>
</dbReference>
<dbReference type="CDD" id="cd19588">
    <property type="entry name" value="serpin_miropin-like"/>
    <property type="match status" value="1"/>
</dbReference>
<dbReference type="Proteomes" id="UP000607397">
    <property type="component" value="Unassembled WGS sequence"/>
</dbReference>
<dbReference type="PANTHER" id="PTHR11461:SF211">
    <property type="entry name" value="GH10112P-RELATED"/>
    <property type="match status" value="1"/>
</dbReference>
<evidence type="ECO:0000259" key="2">
    <source>
        <dbReference type="SMART" id="SM00093"/>
    </source>
</evidence>
<feature type="domain" description="Serpin" evidence="2">
    <location>
        <begin position="66"/>
        <end position="423"/>
    </location>
</feature>